<evidence type="ECO:0000256" key="1">
    <source>
        <dbReference type="ARBA" id="ARBA00004123"/>
    </source>
</evidence>
<sequence>MKLRDRTKRVLDNVKQEDRKPAFTAAESPASITTDNNIFDLTIKQEDAKDYEDLSEQHGEFGERDYYYRCNICKRRMANLKSVLEHRKSIHVDCRWSVTMIRNIDTEPDVNDPNFHCKSCEADYGGEKPYRQHLRNVHHMVLKSKFARCAPQNGIVPDPDDPNLYCRACDYTYKQKYGYKAHCRYAHGVKPVELATQKSTSSSMDTYCQTCDKRLATMGSYRKHIFVTHKMDSKTAQRKQGNILPNANDPNSYCRSCEKKFASRKSFKKHLLAVHSICLSAPRKKSSLEPDVDDPNFYCRSCRHTYSNKYIYRNHLRRLHGMNLKSLRRSMNTGILPDWNDPTLHCTSCDRTYKSKSKYAAHCKKVHKMKESARPAKVPDSNDLPNYCRICDFSYETRHEYNVHCLIAHDIKPAELFVNLEATADTEDPNHYCSWPQPSKLSLECLRQ</sequence>
<dbReference type="AlphaFoldDB" id="A0AAN7I2P0"/>
<evidence type="ECO:0000256" key="6">
    <source>
        <dbReference type="ARBA" id="ARBA00023242"/>
    </source>
</evidence>
<proteinExistence type="predicted"/>
<feature type="domain" description="C2H2-type" evidence="8">
    <location>
        <begin position="252"/>
        <end position="276"/>
    </location>
</feature>
<comment type="caution">
    <text evidence="9">The sequence shown here is derived from an EMBL/GenBank/DDBJ whole genome shotgun (WGS) entry which is preliminary data.</text>
</comment>
<dbReference type="Pfam" id="PF12874">
    <property type="entry name" value="zf-met"/>
    <property type="match status" value="1"/>
</dbReference>
<dbReference type="GO" id="GO:0008270">
    <property type="term" value="F:zinc ion binding"/>
    <property type="evidence" value="ECO:0007669"/>
    <property type="project" value="UniProtKB-KW"/>
</dbReference>
<evidence type="ECO:0000256" key="3">
    <source>
        <dbReference type="ARBA" id="ARBA00022737"/>
    </source>
</evidence>
<dbReference type="EMBL" id="JASEJX010000012">
    <property type="protein sequence ID" value="KAK4518721.1"/>
    <property type="molecule type" value="Genomic_DNA"/>
</dbReference>
<dbReference type="PROSITE" id="PS00028">
    <property type="entry name" value="ZINC_FINGER_C2H2_1"/>
    <property type="match status" value="6"/>
</dbReference>
<keyword evidence="2" id="KW-0479">Metal-binding</keyword>
<evidence type="ECO:0000256" key="4">
    <source>
        <dbReference type="ARBA" id="ARBA00022771"/>
    </source>
</evidence>
<keyword evidence="5" id="KW-0862">Zinc</keyword>
<dbReference type="GO" id="GO:0005634">
    <property type="term" value="C:nucleus"/>
    <property type="evidence" value="ECO:0007669"/>
    <property type="project" value="UniProtKB-SubCell"/>
</dbReference>
<dbReference type="Gene3D" id="3.30.160.60">
    <property type="entry name" value="Classic Zinc Finger"/>
    <property type="match status" value="3"/>
</dbReference>
<comment type="subcellular location">
    <subcellularLocation>
        <location evidence="1">Nucleus</location>
    </subcellularLocation>
</comment>
<gene>
    <name evidence="9" type="primary">ERC1_5</name>
    <name evidence="9" type="ORF">ATC70_008943</name>
</gene>
<name>A0AAN7I2P0_9FUNG</name>
<evidence type="ECO:0000256" key="2">
    <source>
        <dbReference type="ARBA" id="ARBA00022723"/>
    </source>
</evidence>
<keyword evidence="4 7" id="KW-0863">Zinc-finger</keyword>
<evidence type="ECO:0000313" key="10">
    <source>
        <dbReference type="Proteomes" id="UP001304243"/>
    </source>
</evidence>
<keyword evidence="6" id="KW-0539">Nucleus</keyword>
<dbReference type="PROSITE" id="PS50157">
    <property type="entry name" value="ZINC_FINGER_C2H2_2"/>
    <property type="match status" value="3"/>
</dbReference>
<dbReference type="RefSeq" id="XP_064685387.1">
    <property type="nucleotide sequence ID" value="XM_064828185.1"/>
</dbReference>
<dbReference type="SMART" id="SM00355">
    <property type="entry name" value="ZnF_C2H2"/>
    <property type="match status" value="8"/>
</dbReference>
<dbReference type="Proteomes" id="UP001304243">
    <property type="component" value="Unassembled WGS sequence"/>
</dbReference>
<evidence type="ECO:0000313" key="9">
    <source>
        <dbReference type="EMBL" id="KAK4518721.1"/>
    </source>
</evidence>
<evidence type="ECO:0000256" key="7">
    <source>
        <dbReference type="PROSITE-ProRule" id="PRU00042"/>
    </source>
</evidence>
<keyword evidence="3" id="KW-0677">Repeat</keyword>
<protein>
    <submittedName>
        <fullName evidence="9">Ethionine resistance protein</fullName>
    </submittedName>
</protein>
<feature type="domain" description="C2H2-type" evidence="8">
    <location>
        <begin position="68"/>
        <end position="96"/>
    </location>
</feature>
<dbReference type="GeneID" id="89952629"/>
<keyword evidence="10" id="KW-1185">Reference proteome</keyword>
<organism evidence="9 10">
    <name type="scientific">Mucor velutinosus</name>
    <dbReference type="NCBI Taxonomy" id="708070"/>
    <lineage>
        <taxon>Eukaryota</taxon>
        <taxon>Fungi</taxon>
        <taxon>Fungi incertae sedis</taxon>
        <taxon>Mucoromycota</taxon>
        <taxon>Mucoromycotina</taxon>
        <taxon>Mucoromycetes</taxon>
        <taxon>Mucorales</taxon>
        <taxon>Mucorineae</taxon>
        <taxon>Mucoraceae</taxon>
        <taxon>Mucor</taxon>
    </lineage>
</organism>
<reference evidence="9 10" key="1">
    <citation type="submission" date="2022-11" db="EMBL/GenBank/DDBJ databases">
        <title>Mucor velutinosus strain NIH1002 WGS.</title>
        <authorList>
            <person name="Subramanian P."/>
            <person name="Mullikin J.C."/>
            <person name="Segre J.A."/>
            <person name="Zelazny A.M."/>
        </authorList>
    </citation>
    <scope>NUCLEOTIDE SEQUENCE [LARGE SCALE GENOMIC DNA]</scope>
    <source>
        <strain evidence="9 10">NIH1002</strain>
    </source>
</reference>
<dbReference type="InterPro" id="IPR050888">
    <property type="entry name" value="ZnF_C2H2-type_TF"/>
</dbReference>
<dbReference type="PANTHER" id="PTHR24406">
    <property type="entry name" value="TRANSCRIPTIONAL REPRESSOR CTCFL-RELATED"/>
    <property type="match status" value="1"/>
</dbReference>
<accession>A0AAN7I2P0</accession>
<feature type="domain" description="C2H2-type" evidence="8">
    <location>
        <begin position="344"/>
        <end position="372"/>
    </location>
</feature>
<evidence type="ECO:0000259" key="8">
    <source>
        <dbReference type="PROSITE" id="PS50157"/>
    </source>
</evidence>
<evidence type="ECO:0000256" key="5">
    <source>
        <dbReference type="ARBA" id="ARBA00022833"/>
    </source>
</evidence>
<dbReference type="InterPro" id="IPR013087">
    <property type="entry name" value="Znf_C2H2_type"/>
</dbReference>